<accession>A0AA39KQX8</accession>
<gene>
    <name evidence="1" type="ORF">PV328_008427</name>
</gene>
<keyword evidence="2" id="KW-1185">Reference proteome</keyword>
<dbReference type="EMBL" id="JAQQBS010000003">
    <property type="protein sequence ID" value="KAK0170590.1"/>
    <property type="molecule type" value="Genomic_DNA"/>
</dbReference>
<comment type="caution">
    <text evidence="1">The sequence shown here is derived from an EMBL/GenBank/DDBJ whole genome shotgun (WGS) entry which is preliminary data.</text>
</comment>
<proteinExistence type="predicted"/>
<name>A0AA39KQX8_9HYME</name>
<dbReference type="AlphaFoldDB" id="A0AA39KQX8"/>
<protein>
    <submittedName>
        <fullName evidence="1">Uncharacterized protein</fullName>
    </submittedName>
</protein>
<evidence type="ECO:0000313" key="1">
    <source>
        <dbReference type="EMBL" id="KAK0170590.1"/>
    </source>
</evidence>
<evidence type="ECO:0000313" key="2">
    <source>
        <dbReference type="Proteomes" id="UP001168990"/>
    </source>
</evidence>
<organism evidence="1 2">
    <name type="scientific">Microctonus aethiopoides</name>
    <dbReference type="NCBI Taxonomy" id="144406"/>
    <lineage>
        <taxon>Eukaryota</taxon>
        <taxon>Metazoa</taxon>
        <taxon>Ecdysozoa</taxon>
        <taxon>Arthropoda</taxon>
        <taxon>Hexapoda</taxon>
        <taxon>Insecta</taxon>
        <taxon>Pterygota</taxon>
        <taxon>Neoptera</taxon>
        <taxon>Endopterygota</taxon>
        <taxon>Hymenoptera</taxon>
        <taxon>Apocrita</taxon>
        <taxon>Ichneumonoidea</taxon>
        <taxon>Braconidae</taxon>
        <taxon>Euphorinae</taxon>
        <taxon>Microctonus</taxon>
    </lineage>
</organism>
<reference evidence="1" key="1">
    <citation type="journal article" date="2023" name="bioRxiv">
        <title>Scaffold-level genome assemblies of two parasitoid biocontrol wasps reveal the parthenogenesis mechanism and an associated novel virus.</title>
        <authorList>
            <person name="Inwood S."/>
            <person name="Skelly J."/>
            <person name="Guhlin J."/>
            <person name="Harrop T."/>
            <person name="Goldson S."/>
            <person name="Dearden P."/>
        </authorList>
    </citation>
    <scope>NUCLEOTIDE SEQUENCE</scope>
    <source>
        <strain evidence="1">Irish</strain>
        <tissue evidence="1">Whole body</tissue>
    </source>
</reference>
<dbReference type="Proteomes" id="UP001168990">
    <property type="component" value="Unassembled WGS sequence"/>
</dbReference>
<reference evidence="1" key="2">
    <citation type="submission" date="2023-03" db="EMBL/GenBank/DDBJ databases">
        <authorList>
            <person name="Inwood S.N."/>
            <person name="Skelly J.G."/>
            <person name="Guhlin J."/>
            <person name="Harrop T.W.R."/>
            <person name="Goldson S.G."/>
            <person name="Dearden P.K."/>
        </authorList>
    </citation>
    <scope>NUCLEOTIDE SEQUENCE</scope>
    <source>
        <strain evidence="1">Irish</strain>
        <tissue evidence="1">Whole body</tissue>
    </source>
</reference>
<sequence>MTRTISLATSTESLFDFFPILSPQQKMQDFAEFWIYVLVCYKKIRLDFFQNILPYGLAEIKGGKIFLAWAFMTIL</sequence>